<gene>
    <name evidence="1" type="ORF">MENTE1834_LOCUS13694</name>
</gene>
<accession>A0ACB0YL66</accession>
<evidence type="ECO:0000313" key="1">
    <source>
        <dbReference type="EMBL" id="CAK5051756.1"/>
    </source>
</evidence>
<dbReference type="Proteomes" id="UP001497535">
    <property type="component" value="Unassembled WGS sequence"/>
</dbReference>
<sequence>MEGDCNNNTTINNESNKYEIRKNKGISDNISISGRHSFCGGNEARIEENKEKDESDRMKQLFKIALPHICLYVILCLYLLVGAWAFARIEHRAERLEQSKRLLQISNIYEQITSSIDEECSSSFIQNPENSQKRFNSKLLREGIYSSLSRLSQFFEGPQFRLSASEEPVLDKILPPRWDPMSSTLYALSILTTTGYASATLMTPFGQWLSIGYGLLGIPLTVLAAVDIGRFLSDVVLAIYDRILRTFRRLRKLCCRIRRRRTGPVTLQNIETNVAFNTSSQPSLANRRRHKQLVVNALPNKNKQKSKTNESVKNEETKRRLPLSVNAAILLLFCMLGGWGFFVTFNLVANLTMSEMPTHISYLMTLIYIFVFVFFGLAVLSMCADLAASELKWMFLKIHYFGRKINWAKRRANKRKQQQMEARKKKYFLNKILF</sequence>
<comment type="caution">
    <text evidence="1">The sequence shown here is derived from an EMBL/GenBank/DDBJ whole genome shotgun (WGS) entry which is preliminary data.</text>
</comment>
<proteinExistence type="predicted"/>
<protein>
    <submittedName>
        <fullName evidence="1">Uncharacterized protein</fullName>
    </submittedName>
</protein>
<name>A0ACB0YL66_MELEN</name>
<reference evidence="1" key="1">
    <citation type="submission" date="2023-11" db="EMBL/GenBank/DDBJ databases">
        <authorList>
            <person name="Poullet M."/>
        </authorList>
    </citation>
    <scope>NUCLEOTIDE SEQUENCE</scope>
    <source>
        <strain evidence="1">E1834</strain>
    </source>
</reference>
<organism evidence="1 2">
    <name type="scientific">Meloidogyne enterolobii</name>
    <name type="common">Root-knot nematode worm</name>
    <name type="synonym">Meloidogyne mayaguensis</name>
    <dbReference type="NCBI Taxonomy" id="390850"/>
    <lineage>
        <taxon>Eukaryota</taxon>
        <taxon>Metazoa</taxon>
        <taxon>Ecdysozoa</taxon>
        <taxon>Nematoda</taxon>
        <taxon>Chromadorea</taxon>
        <taxon>Rhabditida</taxon>
        <taxon>Tylenchina</taxon>
        <taxon>Tylenchomorpha</taxon>
        <taxon>Tylenchoidea</taxon>
        <taxon>Meloidogynidae</taxon>
        <taxon>Meloidogyninae</taxon>
        <taxon>Meloidogyne</taxon>
    </lineage>
</organism>
<dbReference type="EMBL" id="CAVMJV010000014">
    <property type="protein sequence ID" value="CAK5051756.1"/>
    <property type="molecule type" value="Genomic_DNA"/>
</dbReference>
<keyword evidence="2" id="KW-1185">Reference proteome</keyword>
<evidence type="ECO:0000313" key="2">
    <source>
        <dbReference type="Proteomes" id="UP001497535"/>
    </source>
</evidence>